<organism evidence="3 4">
    <name type="scientific">Durusdinium trenchii</name>
    <dbReference type="NCBI Taxonomy" id="1381693"/>
    <lineage>
        <taxon>Eukaryota</taxon>
        <taxon>Sar</taxon>
        <taxon>Alveolata</taxon>
        <taxon>Dinophyceae</taxon>
        <taxon>Suessiales</taxon>
        <taxon>Symbiodiniaceae</taxon>
        <taxon>Durusdinium</taxon>
    </lineage>
</organism>
<dbReference type="Proteomes" id="UP001642484">
    <property type="component" value="Unassembled WGS sequence"/>
</dbReference>
<evidence type="ECO:0000256" key="1">
    <source>
        <dbReference type="SAM" id="Coils"/>
    </source>
</evidence>
<dbReference type="EMBL" id="CAXAMN010010446">
    <property type="protein sequence ID" value="CAK9031815.1"/>
    <property type="molecule type" value="Genomic_DNA"/>
</dbReference>
<evidence type="ECO:0000313" key="4">
    <source>
        <dbReference type="Proteomes" id="UP001642484"/>
    </source>
</evidence>
<reference evidence="3 4" key="1">
    <citation type="submission" date="2024-02" db="EMBL/GenBank/DDBJ databases">
        <authorList>
            <person name="Chen Y."/>
            <person name="Shah S."/>
            <person name="Dougan E. K."/>
            <person name="Thang M."/>
            <person name="Chan C."/>
        </authorList>
    </citation>
    <scope>NUCLEOTIDE SEQUENCE [LARGE SCALE GENOMIC DNA]</scope>
</reference>
<comment type="caution">
    <text evidence="3">The sequence shown here is derived from an EMBL/GenBank/DDBJ whole genome shotgun (WGS) entry which is preliminary data.</text>
</comment>
<protein>
    <submittedName>
        <fullName evidence="3">Uncharacterized protein</fullName>
    </submittedName>
</protein>
<evidence type="ECO:0000256" key="2">
    <source>
        <dbReference type="SAM" id="MobiDB-lite"/>
    </source>
</evidence>
<sequence length="452" mass="50150">MDELQPNPDDCGKFEPNQFKQEKCKHCSRSWTEHKGVISEEYLQKFLQKKLQVQEEKEKKEAEAQQAAAAKKLAKKRASQAAEDDWLFGERKEPEPDSDDDMGFRMLLGSEIAKPQAMQPVSKELKVVNLIDWGECDVADQELPGGEATGSSSSTRAPALEARAELYTPGRGDLGFQDTVSQLSSTGPAFQSGSQDLLTEIQHLRQMLADANEEKAIQVAIIQDEVTEKQEKIHELEALLREARLKVDSVDEKEPIGHADPAEAERLKARLSELEAKLEEVQRGHDPAEAERLKAHSFELEAKLEAAEARWAAEGAAAVEGSQRIEDALVVVSEVRELCNRTYQVLEDSPGEPSAESCSSGDLQGELGRCRTSAHLAVGAAERLASERRQLMAKLEELERERRPTPATTAQEAQAAKALRDIRLHAEQQLAWVLQRMSVSHSHQAELQKLGS</sequence>
<feature type="region of interest" description="Disordered" evidence="2">
    <location>
        <begin position="55"/>
        <end position="76"/>
    </location>
</feature>
<name>A0ABP0KYC7_9DINO</name>
<proteinExistence type="predicted"/>
<keyword evidence="1" id="KW-0175">Coiled coil</keyword>
<feature type="coiled-coil region" evidence="1">
    <location>
        <begin position="194"/>
        <end position="310"/>
    </location>
</feature>
<evidence type="ECO:0000313" key="3">
    <source>
        <dbReference type="EMBL" id="CAK9031815.1"/>
    </source>
</evidence>
<keyword evidence="4" id="KW-1185">Reference proteome</keyword>
<feature type="region of interest" description="Disordered" evidence="2">
    <location>
        <begin position="81"/>
        <end position="100"/>
    </location>
</feature>
<accession>A0ABP0KYC7</accession>
<gene>
    <name evidence="3" type="ORF">CCMP2556_LOCUS18435</name>
</gene>